<proteinExistence type="predicted"/>
<organism evidence="1">
    <name type="scientific">mine drainage metagenome</name>
    <dbReference type="NCBI Taxonomy" id="410659"/>
    <lineage>
        <taxon>unclassified sequences</taxon>
        <taxon>metagenomes</taxon>
        <taxon>ecological metagenomes</taxon>
    </lineage>
</organism>
<dbReference type="Gene3D" id="2.50.20.10">
    <property type="entry name" value="Lipoprotein localisation LolA/LolB/LppX"/>
    <property type="match status" value="1"/>
</dbReference>
<comment type="caution">
    <text evidence="1">The sequence shown here is derived from an EMBL/GenBank/DDBJ whole genome shotgun (WGS) entry which is preliminary data.</text>
</comment>
<evidence type="ECO:0000313" key="1">
    <source>
        <dbReference type="EMBL" id="CBI01913.1"/>
    </source>
</evidence>
<name>E6Q3V4_9ZZZZ</name>
<gene>
    <name evidence="1" type="ORF">CARN4_2108</name>
</gene>
<dbReference type="EMBL" id="CABO01000028">
    <property type="protein sequence ID" value="CBI01913.1"/>
    <property type="molecule type" value="Genomic_DNA"/>
</dbReference>
<accession>E6Q3V4</accession>
<protein>
    <submittedName>
        <fullName evidence="1">Uncharacterized protein</fullName>
    </submittedName>
</protein>
<reference evidence="1" key="1">
    <citation type="submission" date="2009-10" db="EMBL/GenBank/DDBJ databases">
        <title>Diversity of trophic interactions inside an arsenic-rich microbial ecosystem.</title>
        <authorList>
            <person name="Bertin P.N."/>
            <person name="Heinrich-Salmeron A."/>
            <person name="Pelletier E."/>
            <person name="Goulhen-Chollet F."/>
            <person name="Arsene-Ploetze F."/>
            <person name="Gallien S."/>
            <person name="Calteau A."/>
            <person name="Vallenet D."/>
            <person name="Casiot C."/>
            <person name="Chane-Woon-Ming B."/>
            <person name="Giloteaux L."/>
            <person name="Barakat M."/>
            <person name="Bonnefoy V."/>
            <person name="Bruneel O."/>
            <person name="Chandler M."/>
            <person name="Cleiss J."/>
            <person name="Duran R."/>
            <person name="Elbaz-Poulichet F."/>
            <person name="Fonknechten N."/>
            <person name="Lauga B."/>
            <person name="Mornico D."/>
            <person name="Ortet P."/>
            <person name="Schaeffer C."/>
            <person name="Siguier P."/>
            <person name="Alexander Thil Smith A."/>
            <person name="Van Dorsselaer A."/>
            <person name="Weissenbach J."/>
            <person name="Medigue C."/>
            <person name="Le Paslier D."/>
        </authorList>
    </citation>
    <scope>NUCLEOTIDE SEQUENCE</scope>
</reference>
<dbReference type="AlphaFoldDB" id="E6Q3V4"/>
<sequence length="210" mass="23673">MMPRCGPPLAPAPNQDFIGVPILAPNYSFSLGNAGVGKLRGALDSAQIVRQIRREFHDPLRRPLPLQAGGSKLPVIADVVAYARRYVITLAGEDTIGTHRCYHLVLRPAQVSGSYRLRDLWIDTKTFATIRARIALNFVTGPGTHIPWTIEFADIRGARYITSERADAPYRYAGRVYDRVKIRFVNVQTRKKRMPFLLPFAAYLKLREPD</sequence>